<dbReference type="PANTHER" id="PTHR11216">
    <property type="entry name" value="EH DOMAIN"/>
    <property type="match status" value="1"/>
</dbReference>
<feature type="region of interest" description="Disordered" evidence="2">
    <location>
        <begin position="1094"/>
        <end position="1159"/>
    </location>
</feature>
<accession>A0AAV3Q6M8</accession>
<feature type="region of interest" description="Disordered" evidence="2">
    <location>
        <begin position="263"/>
        <end position="351"/>
    </location>
</feature>
<feature type="compositionally biased region" description="Low complexity" evidence="2">
    <location>
        <begin position="263"/>
        <end position="287"/>
    </location>
</feature>
<dbReference type="EMBL" id="BAABME010003389">
    <property type="protein sequence ID" value="GAA0158601.1"/>
    <property type="molecule type" value="Genomic_DNA"/>
</dbReference>
<feature type="coiled-coil region" evidence="1">
    <location>
        <begin position="517"/>
        <end position="558"/>
    </location>
</feature>
<keyword evidence="6" id="KW-1185">Reference proteome</keyword>
<dbReference type="InterPro" id="IPR000261">
    <property type="entry name" value="EH_dom"/>
</dbReference>
<feature type="compositionally biased region" description="Pro residues" evidence="2">
    <location>
        <begin position="476"/>
        <end position="489"/>
    </location>
</feature>
<dbReference type="GO" id="GO:0005509">
    <property type="term" value="F:calcium ion binding"/>
    <property type="evidence" value="ECO:0007669"/>
    <property type="project" value="InterPro"/>
</dbReference>
<keyword evidence="1" id="KW-0175">Coiled coil</keyword>
<feature type="region of interest" description="Disordered" evidence="2">
    <location>
        <begin position="208"/>
        <end position="233"/>
    </location>
</feature>
<feature type="region of interest" description="Disordered" evidence="2">
    <location>
        <begin position="109"/>
        <end position="161"/>
    </location>
</feature>
<dbReference type="PANTHER" id="PTHR11216:SF161">
    <property type="entry name" value="CALCIUM-BINDING EF HAND FAMILY PROTEIN"/>
    <property type="match status" value="1"/>
</dbReference>
<feature type="compositionally biased region" description="Basic and acidic residues" evidence="2">
    <location>
        <begin position="788"/>
        <end position="804"/>
    </location>
</feature>
<evidence type="ECO:0000259" key="4">
    <source>
        <dbReference type="PROSITE" id="PS50222"/>
    </source>
</evidence>
<feature type="compositionally biased region" description="Polar residues" evidence="2">
    <location>
        <begin position="218"/>
        <end position="233"/>
    </location>
</feature>
<dbReference type="SUPFAM" id="SSF47473">
    <property type="entry name" value="EF-hand"/>
    <property type="match status" value="2"/>
</dbReference>
<feature type="compositionally biased region" description="Polar residues" evidence="2">
    <location>
        <begin position="296"/>
        <end position="318"/>
    </location>
</feature>
<dbReference type="CDD" id="cd00052">
    <property type="entry name" value="EH"/>
    <property type="match status" value="2"/>
</dbReference>
<dbReference type="GO" id="GO:0005886">
    <property type="term" value="C:plasma membrane"/>
    <property type="evidence" value="ECO:0007669"/>
    <property type="project" value="TreeGrafter"/>
</dbReference>
<dbReference type="PROSITE" id="PS50031">
    <property type="entry name" value="EH"/>
    <property type="match status" value="2"/>
</dbReference>
<evidence type="ECO:0000256" key="2">
    <source>
        <dbReference type="SAM" id="MobiDB-lite"/>
    </source>
</evidence>
<dbReference type="GO" id="GO:0006897">
    <property type="term" value="P:endocytosis"/>
    <property type="evidence" value="ECO:0007669"/>
    <property type="project" value="TreeGrafter"/>
</dbReference>
<dbReference type="Gene3D" id="1.10.238.10">
    <property type="entry name" value="EF-hand"/>
    <property type="match status" value="2"/>
</dbReference>
<feature type="domain" description="EF-hand" evidence="4">
    <location>
        <begin position="1"/>
        <end position="34"/>
    </location>
</feature>
<dbReference type="SMART" id="SM00027">
    <property type="entry name" value="EH"/>
    <property type="match status" value="2"/>
</dbReference>
<dbReference type="Pfam" id="PF12763">
    <property type="entry name" value="EH"/>
    <property type="match status" value="2"/>
</dbReference>
<dbReference type="InterPro" id="IPR011992">
    <property type="entry name" value="EF-hand-dom_pair"/>
</dbReference>
<organism evidence="5 6">
    <name type="scientific">Lithospermum erythrorhizon</name>
    <name type="common">Purple gromwell</name>
    <name type="synonym">Lithospermum officinale var. erythrorhizon</name>
    <dbReference type="NCBI Taxonomy" id="34254"/>
    <lineage>
        <taxon>Eukaryota</taxon>
        <taxon>Viridiplantae</taxon>
        <taxon>Streptophyta</taxon>
        <taxon>Embryophyta</taxon>
        <taxon>Tracheophyta</taxon>
        <taxon>Spermatophyta</taxon>
        <taxon>Magnoliopsida</taxon>
        <taxon>eudicotyledons</taxon>
        <taxon>Gunneridae</taxon>
        <taxon>Pentapetalae</taxon>
        <taxon>asterids</taxon>
        <taxon>lamiids</taxon>
        <taxon>Boraginales</taxon>
        <taxon>Boraginaceae</taxon>
        <taxon>Boraginoideae</taxon>
        <taxon>Lithospermeae</taxon>
        <taxon>Lithospermum</taxon>
    </lineage>
</organism>
<feature type="compositionally biased region" description="Basic and acidic residues" evidence="2">
    <location>
        <begin position="735"/>
        <end position="776"/>
    </location>
</feature>
<dbReference type="GO" id="GO:0005634">
    <property type="term" value="C:nucleus"/>
    <property type="evidence" value="ECO:0007669"/>
    <property type="project" value="TreeGrafter"/>
</dbReference>
<feature type="compositionally biased region" description="Low complexity" evidence="2">
    <location>
        <begin position="208"/>
        <end position="217"/>
    </location>
</feature>
<evidence type="ECO:0000259" key="3">
    <source>
        <dbReference type="PROSITE" id="PS50031"/>
    </source>
</evidence>
<feature type="domain" description="EH" evidence="3">
    <location>
        <begin position="1"/>
        <end position="90"/>
    </location>
</feature>
<dbReference type="InterPro" id="IPR002048">
    <property type="entry name" value="EF_hand_dom"/>
</dbReference>
<evidence type="ECO:0000313" key="6">
    <source>
        <dbReference type="Proteomes" id="UP001454036"/>
    </source>
</evidence>
<comment type="caution">
    <text evidence="5">The sequence shown here is derived from an EMBL/GenBank/DDBJ whole genome shotgun (WGS) entry which is preliminary data.</text>
</comment>
<gene>
    <name evidence="5" type="ORF">LIER_15577</name>
</gene>
<feature type="region of interest" description="Disordered" evidence="2">
    <location>
        <begin position="986"/>
        <end position="1007"/>
    </location>
</feature>
<evidence type="ECO:0000313" key="5">
    <source>
        <dbReference type="EMBL" id="GAA0158601.1"/>
    </source>
</evidence>
<evidence type="ECO:0000256" key="1">
    <source>
        <dbReference type="SAM" id="Coils"/>
    </source>
</evidence>
<feature type="region of interest" description="Disordered" evidence="2">
    <location>
        <begin position="735"/>
        <end position="833"/>
    </location>
</feature>
<dbReference type="AlphaFoldDB" id="A0AAV3Q6M8"/>
<reference evidence="5 6" key="1">
    <citation type="submission" date="2024-01" db="EMBL/GenBank/DDBJ databases">
        <title>The complete chloroplast genome sequence of Lithospermum erythrorhizon: insights into the phylogenetic relationship among Boraginaceae species and the maternal lineages of purple gromwells.</title>
        <authorList>
            <person name="Okada T."/>
            <person name="Watanabe K."/>
        </authorList>
    </citation>
    <scope>NUCLEOTIDE SEQUENCE [LARGE SCALE GENOMIC DNA]</scope>
</reference>
<feature type="compositionally biased region" description="Basic and acidic residues" evidence="2">
    <location>
        <begin position="1148"/>
        <end position="1159"/>
    </location>
</feature>
<name>A0AAV3Q6M8_LITER</name>
<dbReference type="PROSITE" id="PS50222">
    <property type="entry name" value="EF_HAND_2"/>
    <property type="match status" value="2"/>
</dbReference>
<feature type="domain" description="EF-hand" evidence="4">
    <location>
        <begin position="389"/>
        <end position="424"/>
    </location>
</feature>
<feature type="domain" description="EH" evidence="3">
    <location>
        <begin position="356"/>
        <end position="439"/>
    </location>
</feature>
<sequence>MDKFEAYFERADLDRDGRITGAEAVGFFKASNLPQPVLAQIWNYADHNKAGFLGRQEFYNALKLVTVAQRYGELTPDIVKAALHGAASAKIPAPQINIAVLPNLQSNIRPASPASQLSSPNPGPPQSSSIHGPQGVTPQQNQFVRPPRPPLPGTSFHGQQFVAGRGTSQGSLMAAAAPRPSSDFLGIRSGNTQPGVASQLADRGIIGISGVAGSSPSTTVSKPNDSTSDNQMTVKDSKALAVTGNLSVSDSIFGDVFSITPSQPNQYSQAPSASSSSNVSSTIVSASAPRPAVNSGPVNHSQKALTQQPLSNQHQQSHLPVKPNQHALSTNTFPVTTGKTSPGQSQSPWPRMTQADVQKYSKVFFQVDTDRDGKITGDQARHLFLSWRLPREILKQVWDLSDQDNDSMLSLREFCVALYLMERFREGRPLPSVVPSNAILDETLLPRAGPPTAAIGNDSWRPSGFQHQHASKGSRPPVPPPVAGRPPRAPLLEEPTQPSPPKPKVPVLEKHLLEQLSKEEQNALNSKFQEASEAEKKVAELEKEIMDAKEKIQFYHAKMQELILYKSRCDNRLNEIIERISGDKQEVEILSKKYEQKYKQSGDVASKLTIEEATFRDIQDKKMELYREIVKLDQDGSADKFQDNANHIQSDIDELVKSLNERCKSYGLRGKPISLLELPFGWQHGIQEGAADWDESWDKFEDQGFIFDKELTLDVENVIVPSKPKIPLLRDKTASAFDEKSRDSPIDSDITEKLPDYNKGIPDDERTDDQSDEQRAVENPSNGFQVSESKKDASFDGSPRESQSEHNNGAEPVRSRDKDFDEPGWGTFDSNFNADADWEVNPIGAKDEDLGVPVGNSFFGSEDWGLNPIKTGTTRNNSYPKQSLFFDSVPSTPNTYANQGPFLDSVPSTPNTYAQPNAFFDSVPSTPNTYAKPTAFFDSVPSTPDPYAKQSSFYDSVPSTPLYNSVNSPYADNMFQTRSPFSFADSVPSTPMVSGNSPRRLSEGSQDNAVDTFSRFDSFNLHDSGPFASRESLSRFDSMRSTRDLDYDQGLFSTQPLSRFDSFRSTADSEYNTGAFPSREPVSRFDSFRSTADSEYNPGVFPQREPFTRFDSISSTRDSDFGHGFQSFDDADPFGANEPFKTSLEGQTPKRDSDSWKAF</sequence>
<feature type="region of interest" description="Disordered" evidence="2">
    <location>
        <begin position="445"/>
        <end position="505"/>
    </location>
</feature>
<proteinExistence type="predicted"/>
<dbReference type="GO" id="GO:0016197">
    <property type="term" value="P:endosomal transport"/>
    <property type="evidence" value="ECO:0007669"/>
    <property type="project" value="TreeGrafter"/>
</dbReference>
<dbReference type="SMART" id="SM00054">
    <property type="entry name" value="EFh"/>
    <property type="match status" value="4"/>
</dbReference>
<dbReference type="GO" id="GO:0005737">
    <property type="term" value="C:cytoplasm"/>
    <property type="evidence" value="ECO:0007669"/>
    <property type="project" value="TreeGrafter"/>
</dbReference>
<dbReference type="Proteomes" id="UP001454036">
    <property type="component" value="Unassembled WGS sequence"/>
</dbReference>
<protein>
    <submittedName>
        <fullName evidence="5">Membrane traffic protein</fullName>
    </submittedName>
</protein>
<feature type="compositionally biased region" description="Polar residues" evidence="2">
    <location>
        <begin position="326"/>
        <end position="348"/>
    </location>
</feature>
<feature type="compositionally biased region" description="Polar residues" evidence="2">
    <location>
        <begin position="987"/>
        <end position="1007"/>
    </location>
</feature>